<protein>
    <submittedName>
        <fullName evidence="1">Uncharacterized protein</fullName>
    </submittedName>
</protein>
<dbReference type="STRING" id="49547.MBCUR_00430"/>
<proteinExistence type="predicted"/>
<dbReference type="RefSeq" id="WP_067088711.1">
    <property type="nucleotide sequence ID" value="NZ_LWMV01000008.1"/>
</dbReference>
<dbReference type="Proteomes" id="UP000077245">
    <property type="component" value="Unassembled WGS sequence"/>
</dbReference>
<evidence type="ECO:0000313" key="2">
    <source>
        <dbReference type="Proteomes" id="UP000077245"/>
    </source>
</evidence>
<dbReference type="AlphaFoldDB" id="A0A166EE30"/>
<accession>A0A166EE30</accession>
<dbReference type="PATRIC" id="fig|49547.3.peg.45"/>
<dbReference type="OrthoDB" id="380819at2157"/>
<organism evidence="1 2">
    <name type="scientific">Methanobrevibacter curvatus</name>
    <dbReference type="NCBI Taxonomy" id="49547"/>
    <lineage>
        <taxon>Archaea</taxon>
        <taxon>Methanobacteriati</taxon>
        <taxon>Methanobacteriota</taxon>
        <taxon>Methanomada group</taxon>
        <taxon>Methanobacteria</taxon>
        <taxon>Methanobacteriales</taxon>
        <taxon>Methanobacteriaceae</taxon>
        <taxon>Methanobrevibacter</taxon>
    </lineage>
</organism>
<comment type="caution">
    <text evidence="1">The sequence shown here is derived from an EMBL/GenBank/DDBJ whole genome shotgun (WGS) entry which is preliminary data.</text>
</comment>
<gene>
    <name evidence="1" type="ORF">MBCUR_00430</name>
</gene>
<reference evidence="1 2" key="1">
    <citation type="submission" date="2016-04" db="EMBL/GenBank/DDBJ databases">
        <title>Genome sequence of Methanobrevibacter curvatus DSM 11111.</title>
        <authorList>
            <person name="Poehlein A."/>
            <person name="Seedorf H."/>
            <person name="Daniel R."/>
        </authorList>
    </citation>
    <scope>NUCLEOTIDE SEQUENCE [LARGE SCALE GENOMIC DNA]</scope>
    <source>
        <strain evidence="1 2">DSM 11111</strain>
    </source>
</reference>
<keyword evidence="2" id="KW-1185">Reference proteome</keyword>
<evidence type="ECO:0000313" key="1">
    <source>
        <dbReference type="EMBL" id="KZX16551.1"/>
    </source>
</evidence>
<name>A0A166EE30_9EURY</name>
<sequence>MGLFSKKEKTSEEKLADELVGLGWGYSVNLNSLKNELSTDKRIKLQDTVKEVLKNGGSVEDIQKAYDDTLAEIRMGDVHRDLANYTEKELVDELVGADWSFSTNIYELKIPNSEKKGLQKAVKEVWKNGGSVEDIQKAYDEIVYNKIGLLHTPKGLVKYNVIYSRNIKFLNAIEYSYNWTSTDGRNYEHIVKTTLFKILSFEDILEYFKSQNDKYDINNITLADDSALLISRKEWLVNTPYFVLLKKYEMPFVVYDNGQVNFDNWEEYFVNLIN</sequence>
<dbReference type="EMBL" id="LWMV01000008">
    <property type="protein sequence ID" value="KZX16551.1"/>
    <property type="molecule type" value="Genomic_DNA"/>
</dbReference>